<accession>A0ABQ9U2P0</accession>
<proteinExistence type="predicted"/>
<sequence length="85" mass="9908">MREAGESSNSRPAFRKSLWSKPATRGRSQQGRQDCAVQTLGRRDEKEQSQQMLAKLQQVYWTLPSCCCLKKLISHWQSIVRDHFK</sequence>
<evidence type="ECO:0000313" key="2">
    <source>
        <dbReference type="EMBL" id="KAK2091286.1"/>
    </source>
</evidence>
<keyword evidence="3" id="KW-1185">Reference proteome</keyword>
<evidence type="ECO:0000313" key="3">
    <source>
        <dbReference type="Proteomes" id="UP001266305"/>
    </source>
</evidence>
<dbReference type="Proteomes" id="UP001266305">
    <property type="component" value="Unassembled WGS sequence"/>
</dbReference>
<organism evidence="2 3">
    <name type="scientific">Saguinus oedipus</name>
    <name type="common">Cotton-top tamarin</name>
    <name type="synonym">Oedipomidas oedipus</name>
    <dbReference type="NCBI Taxonomy" id="9490"/>
    <lineage>
        <taxon>Eukaryota</taxon>
        <taxon>Metazoa</taxon>
        <taxon>Chordata</taxon>
        <taxon>Craniata</taxon>
        <taxon>Vertebrata</taxon>
        <taxon>Euteleostomi</taxon>
        <taxon>Mammalia</taxon>
        <taxon>Eutheria</taxon>
        <taxon>Euarchontoglires</taxon>
        <taxon>Primates</taxon>
        <taxon>Haplorrhini</taxon>
        <taxon>Platyrrhini</taxon>
        <taxon>Cebidae</taxon>
        <taxon>Callitrichinae</taxon>
        <taxon>Saguinus</taxon>
    </lineage>
</organism>
<reference evidence="2 3" key="1">
    <citation type="submission" date="2023-05" db="EMBL/GenBank/DDBJ databases">
        <title>B98-5 Cell Line De Novo Hybrid Assembly: An Optical Mapping Approach.</title>
        <authorList>
            <person name="Kananen K."/>
            <person name="Auerbach J.A."/>
            <person name="Kautto E."/>
            <person name="Blachly J.S."/>
        </authorList>
    </citation>
    <scope>NUCLEOTIDE SEQUENCE [LARGE SCALE GENOMIC DNA]</scope>
    <source>
        <strain evidence="2">B95-8</strain>
        <tissue evidence="2">Cell line</tissue>
    </source>
</reference>
<protein>
    <submittedName>
        <fullName evidence="2">Uncharacterized protein</fullName>
    </submittedName>
</protein>
<feature type="non-terminal residue" evidence="2">
    <location>
        <position position="85"/>
    </location>
</feature>
<name>A0ABQ9U2P0_SAGOE</name>
<dbReference type="EMBL" id="JASSZA010000016">
    <property type="protein sequence ID" value="KAK2091286.1"/>
    <property type="molecule type" value="Genomic_DNA"/>
</dbReference>
<feature type="region of interest" description="Disordered" evidence="1">
    <location>
        <begin position="1"/>
        <end position="42"/>
    </location>
</feature>
<feature type="compositionally biased region" description="Polar residues" evidence="1">
    <location>
        <begin position="1"/>
        <end position="11"/>
    </location>
</feature>
<evidence type="ECO:0000256" key="1">
    <source>
        <dbReference type="SAM" id="MobiDB-lite"/>
    </source>
</evidence>
<comment type="caution">
    <text evidence="2">The sequence shown here is derived from an EMBL/GenBank/DDBJ whole genome shotgun (WGS) entry which is preliminary data.</text>
</comment>
<gene>
    <name evidence="2" type="ORF">P7K49_030570</name>
</gene>